<gene>
    <name evidence="2" type="ORF">VP01_2761g4</name>
</gene>
<feature type="region of interest" description="Disordered" evidence="1">
    <location>
        <begin position="232"/>
        <end position="264"/>
    </location>
</feature>
<keyword evidence="3" id="KW-1185">Reference proteome</keyword>
<name>A0A0L6V2W5_9BASI</name>
<reference evidence="2 3" key="1">
    <citation type="submission" date="2015-08" db="EMBL/GenBank/DDBJ databases">
        <title>Next Generation Sequencing and Analysis of the Genome of Puccinia sorghi L Schw, the Causal Agent of Maize Common Rust.</title>
        <authorList>
            <person name="Rochi L."/>
            <person name="Burguener G."/>
            <person name="Darino M."/>
            <person name="Turjanski A."/>
            <person name="Kreff E."/>
            <person name="Dieguez M.J."/>
            <person name="Sacco F."/>
        </authorList>
    </citation>
    <scope>NUCLEOTIDE SEQUENCE [LARGE SCALE GENOMIC DNA]</scope>
    <source>
        <strain evidence="2 3">RO10H11247</strain>
    </source>
</reference>
<feature type="compositionally biased region" description="Basic and acidic residues" evidence="1">
    <location>
        <begin position="116"/>
        <end position="126"/>
    </location>
</feature>
<dbReference type="VEuPathDB" id="FungiDB:VP01_2761g4"/>
<organism evidence="2 3">
    <name type="scientific">Puccinia sorghi</name>
    <dbReference type="NCBI Taxonomy" id="27349"/>
    <lineage>
        <taxon>Eukaryota</taxon>
        <taxon>Fungi</taxon>
        <taxon>Dikarya</taxon>
        <taxon>Basidiomycota</taxon>
        <taxon>Pucciniomycotina</taxon>
        <taxon>Pucciniomycetes</taxon>
        <taxon>Pucciniales</taxon>
        <taxon>Pucciniaceae</taxon>
        <taxon>Puccinia</taxon>
    </lineage>
</organism>
<dbReference type="EMBL" id="LAVV01007681">
    <property type="protein sequence ID" value="KNZ55114.1"/>
    <property type="molecule type" value="Genomic_DNA"/>
</dbReference>
<sequence length="264" mass="29397">MAKLVVYNIIESPAGKCNVGANQGLGFGLTWEEVSPTRLVQATQHRRLCGIAAEHLLALNPVLKYLGLDPHVSLFISGSGQHVIQKASSTEPEFLIPRIQEEKEDFKQGGKKIQSKRLEPKEDFKQSKDNEEFYNSKYDLENACQDPTVKWPGNTEKWLANLRLRIRVKPANPAGLVQRDFCGKPSYMRNCQLLRILTAFGEGWIELVDSSCAQTQAILGSVLGPKRCSLQSQKRSSAADDFTSSLAQEASRKRKQTKSSSCSQ</sequence>
<evidence type="ECO:0000256" key="1">
    <source>
        <dbReference type="SAM" id="MobiDB-lite"/>
    </source>
</evidence>
<feature type="region of interest" description="Disordered" evidence="1">
    <location>
        <begin position="106"/>
        <end position="126"/>
    </location>
</feature>
<evidence type="ECO:0000313" key="2">
    <source>
        <dbReference type="EMBL" id="KNZ55114.1"/>
    </source>
</evidence>
<protein>
    <submittedName>
        <fullName evidence="2">Uncharacterized protein</fullName>
    </submittedName>
</protein>
<evidence type="ECO:0000313" key="3">
    <source>
        <dbReference type="Proteomes" id="UP000037035"/>
    </source>
</evidence>
<dbReference type="Proteomes" id="UP000037035">
    <property type="component" value="Unassembled WGS sequence"/>
</dbReference>
<accession>A0A0L6V2W5</accession>
<proteinExistence type="predicted"/>
<dbReference type="AlphaFoldDB" id="A0A0L6V2W5"/>
<comment type="caution">
    <text evidence="2">The sequence shown here is derived from an EMBL/GenBank/DDBJ whole genome shotgun (WGS) entry which is preliminary data.</text>
</comment>
<feature type="compositionally biased region" description="Polar residues" evidence="1">
    <location>
        <begin position="232"/>
        <end position="248"/>
    </location>
</feature>